<evidence type="ECO:0008006" key="4">
    <source>
        <dbReference type="Google" id="ProtNLM"/>
    </source>
</evidence>
<sequence>MISTGLNQAQFIDRLKKDTLQKGNFETNSKISIGREHVDWNFGVVRNTVFKELVTIYSAELNSGLAFFNCEFKKGIIFRACSTDKFDTLYNPYNCSILFNKCKTEFLTFSEGCLFNRGVAIENESSIGTLSILDSIFTGNAFRISNSEISKLLDVKGANLYSLNISKSRVNNCRIVSSKLDLAFIKSTFQGSVKLWNVDTNKSLTFNQNVFEQEFGIKSSRIESIYIHGDTFQKKAKLENRGDTGTNHESSLDNIYISEANFIEGFEFDGMSKELKNLTLRLSPNFQGILRIIGWKIFETSISGMNENLKVVFKRINFKRLQLIDFSNSGDITFERSGAENTLFKTEEDPDSSIIAYDSSLGLTRFNEFDFNSFDFIDISNVSFNGIEASNVNWFDDSKIRITTPENEAAQGFRRRRELYRQIKHTLKSSGNQIDNLMFQAREMQAYRNELKASGNYNLGDKVIMAISRTNDYGLNWLKPLILLIGITIVCYGISLPLFTKELWYDFDLPFADFSLIKGVFVDNLSTLANMFNPARRFSVTYGENVSTWLYFLDLLHRLFLGIFIFQIIKAFRRLAVK</sequence>
<gene>
    <name evidence="2" type="ORF">GCM10023314_30530</name>
</gene>
<evidence type="ECO:0000256" key="1">
    <source>
        <dbReference type="SAM" id="Phobius"/>
    </source>
</evidence>
<comment type="caution">
    <text evidence="2">The sequence shown here is derived from an EMBL/GenBank/DDBJ whole genome shotgun (WGS) entry which is preliminary data.</text>
</comment>
<proteinExistence type="predicted"/>
<protein>
    <recommendedName>
        <fullName evidence="4">Pentapeptide repeat-containing protein</fullName>
    </recommendedName>
</protein>
<keyword evidence="1" id="KW-0472">Membrane</keyword>
<dbReference type="EMBL" id="BAABJJ010000044">
    <property type="protein sequence ID" value="GAA4954744.1"/>
    <property type="molecule type" value="Genomic_DNA"/>
</dbReference>
<dbReference type="Proteomes" id="UP001501302">
    <property type="component" value="Unassembled WGS sequence"/>
</dbReference>
<accession>A0ABP9GX63</accession>
<organism evidence="2 3">
    <name type="scientific">Algibacter agarivorans</name>
    <dbReference type="NCBI Taxonomy" id="1109741"/>
    <lineage>
        <taxon>Bacteria</taxon>
        <taxon>Pseudomonadati</taxon>
        <taxon>Bacteroidota</taxon>
        <taxon>Flavobacteriia</taxon>
        <taxon>Flavobacteriales</taxon>
        <taxon>Flavobacteriaceae</taxon>
        <taxon>Algibacter</taxon>
    </lineage>
</organism>
<dbReference type="RefSeq" id="WP_345193585.1">
    <property type="nucleotide sequence ID" value="NZ_BAABJJ010000044.1"/>
</dbReference>
<name>A0ABP9GX63_9FLAO</name>
<keyword evidence="3" id="KW-1185">Reference proteome</keyword>
<reference evidence="3" key="1">
    <citation type="journal article" date="2019" name="Int. J. Syst. Evol. Microbiol.">
        <title>The Global Catalogue of Microorganisms (GCM) 10K type strain sequencing project: providing services to taxonomists for standard genome sequencing and annotation.</title>
        <authorList>
            <consortium name="The Broad Institute Genomics Platform"/>
            <consortium name="The Broad Institute Genome Sequencing Center for Infectious Disease"/>
            <person name="Wu L."/>
            <person name="Ma J."/>
        </authorList>
    </citation>
    <scope>NUCLEOTIDE SEQUENCE [LARGE SCALE GENOMIC DNA]</scope>
    <source>
        <strain evidence="3">JCM 18285</strain>
    </source>
</reference>
<feature type="transmembrane region" description="Helical" evidence="1">
    <location>
        <begin position="549"/>
        <end position="569"/>
    </location>
</feature>
<keyword evidence="1" id="KW-0812">Transmembrane</keyword>
<feature type="transmembrane region" description="Helical" evidence="1">
    <location>
        <begin position="477"/>
        <end position="499"/>
    </location>
</feature>
<evidence type="ECO:0000313" key="2">
    <source>
        <dbReference type="EMBL" id="GAA4954744.1"/>
    </source>
</evidence>
<evidence type="ECO:0000313" key="3">
    <source>
        <dbReference type="Proteomes" id="UP001501302"/>
    </source>
</evidence>
<keyword evidence="1" id="KW-1133">Transmembrane helix</keyword>